<dbReference type="EMBL" id="GGEC01020281">
    <property type="protein sequence ID" value="MBX00765.1"/>
    <property type="molecule type" value="Transcribed_RNA"/>
</dbReference>
<proteinExistence type="predicted"/>
<dbReference type="AlphaFoldDB" id="A0A2P2K4W6"/>
<sequence>MDKTMNSKWLILEHALRNCFIVTLSFFP</sequence>
<name>A0A2P2K4W6_RHIMU</name>
<reference evidence="1" key="1">
    <citation type="submission" date="2018-02" db="EMBL/GenBank/DDBJ databases">
        <title>Rhizophora mucronata_Transcriptome.</title>
        <authorList>
            <person name="Meera S.P."/>
            <person name="Sreeshan A."/>
            <person name="Augustine A."/>
        </authorList>
    </citation>
    <scope>NUCLEOTIDE SEQUENCE</scope>
    <source>
        <tissue evidence="1">Leaf</tissue>
    </source>
</reference>
<organism evidence="1">
    <name type="scientific">Rhizophora mucronata</name>
    <name type="common">Asiatic mangrove</name>
    <dbReference type="NCBI Taxonomy" id="61149"/>
    <lineage>
        <taxon>Eukaryota</taxon>
        <taxon>Viridiplantae</taxon>
        <taxon>Streptophyta</taxon>
        <taxon>Embryophyta</taxon>
        <taxon>Tracheophyta</taxon>
        <taxon>Spermatophyta</taxon>
        <taxon>Magnoliopsida</taxon>
        <taxon>eudicotyledons</taxon>
        <taxon>Gunneridae</taxon>
        <taxon>Pentapetalae</taxon>
        <taxon>rosids</taxon>
        <taxon>fabids</taxon>
        <taxon>Malpighiales</taxon>
        <taxon>Rhizophoraceae</taxon>
        <taxon>Rhizophora</taxon>
    </lineage>
</organism>
<protein>
    <submittedName>
        <fullName evidence="1">Uncharacterized protein</fullName>
    </submittedName>
</protein>
<accession>A0A2P2K4W6</accession>
<evidence type="ECO:0000313" key="1">
    <source>
        <dbReference type="EMBL" id="MBX00765.1"/>
    </source>
</evidence>